<protein>
    <submittedName>
        <fullName evidence="3">Toprim domain-containing protein</fullName>
    </submittedName>
</protein>
<organism evidence="3 4">
    <name type="scientific">Albidovulum salinarum</name>
    <dbReference type="NCBI Taxonomy" id="2984153"/>
    <lineage>
        <taxon>Bacteria</taxon>
        <taxon>Pseudomonadati</taxon>
        <taxon>Pseudomonadota</taxon>
        <taxon>Alphaproteobacteria</taxon>
        <taxon>Rhodobacterales</taxon>
        <taxon>Paracoccaceae</taxon>
        <taxon>Albidovulum</taxon>
    </lineage>
</organism>
<evidence type="ECO:0000313" key="3">
    <source>
        <dbReference type="EMBL" id="MCU9846719.1"/>
    </source>
</evidence>
<dbReference type="CDD" id="cd01029">
    <property type="entry name" value="TOPRIM_primases"/>
    <property type="match status" value="1"/>
</dbReference>
<feature type="domain" description="Toprim" evidence="1">
    <location>
        <begin position="199"/>
        <end position="291"/>
    </location>
</feature>
<keyword evidence="4" id="KW-1185">Reference proteome</keyword>
<dbReference type="Pfam" id="PF13362">
    <property type="entry name" value="Toprim_3"/>
    <property type="match status" value="1"/>
</dbReference>
<evidence type="ECO:0000313" key="4">
    <source>
        <dbReference type="Proteomes" id="UP001209535"/>
    </source>
</evidence>
<reference evidence="3 4" key="1">
    <citation type="submission" date="2022-10" db="EMBL/GenBank/DDBJ databases">
        <title>Defluviimonas sp. nov., isolated from ocean surface sediments.</title>
        <authorList>
            <person name="He W."/>
            <person name="Wang L."/>
            <person name="Zhang D.-F."/>
        </authorList>
    </citation>
    <scope>NUCLEOTIDE SEQUENCE [LARGE SCALE GENOMIC DNA]</scope>
    <source>
        <strain evidence="3 4">WL0024</strain>
    </source>
</reference>
<gene>
    <name evidence="3" type="ORF">OEZ60_01725</name>
</gene>
<evidence type="ECO:0000259" key="2">
    <source>
        <dbReference type="Pfam" id="PF23639"/>
    </source>
</evidence>
<dbReference type="Gene3D" id="3.40.1360.10">
    <property type="match status" value="1"/>
</dbReference>
<proteinExistence type="predicted"/>
<dbReference type="Pfam" id="PF23639">
    <property type="entry name" value="DUF7146"/>
    <property type="match status" value="1"/>
</dbReference>
<comment type="caution">
    <text evidence="3">The sequence shown here is derived from an EMBL/GenBank/DDBJ whole genome shotgun (WGS) entry which is preliminary data.</text>
</comment>
<dbReference type="RefSeq" id="WP_263332587.1">
    <property type="nucleotide sequence ID" value="NZ_JAOVQO010000001.1"/>
</dbReference>
<dbReference type="SUPFAM" id="SSF56731">
    <property type="entry name" value="DNA primase core"/>
    <property type="match status" value="1"/>
</dbReference>
<accession>A0ABT2WYF7</accession>
<sequence>MTNARTLTEALGGRWHGSYGLAFCPAHRNTRTPALSLSDGAGGRLLARCHAGCRFPAIADALRSRGLLDGGVCAAPDPAELARRRAEEQAEAEKRGRQAQALWREAGPISGTIAEAYLLGRGITCALPDTLRFHPSCWHKSARRFPALVARVDGAEGFAVHRTYLAPDGPGKAEAEPAKAMLGAVKGGAVRLTDGPGTLVVAEGVETALSLACGLLRAPATIWAALSTSGMRGLRLPARPQRLTIAHDGDVAGRYAAHILAERAHALGWAVSFLPAPSGRDWNDVLRMKGGDA</sequence>
<evidence type="ECO:0000259" key="1">
    <source>
        <dbReference type="Pfam" id="PF13362"/>
    </source>
</evidence>
<name>A0ABT2WYF7_9RHOB</name>
<dbReference type="EMBL" id="JAOVQO010000001">
    <property type="protein sequence ID" value="MCU9846719.1"/>
    <property type="molecule type" value="Genomic_DNA"/>
</dbReference>
<dbReference type="InterPro" id="IPR055570">
    <property type="entry name" value="DUF7146"/>
</dbReference>
<dbReference type="InterPro" id="IPR034154">
    <property type="entry name" value="TOPRIM_DnaG/twinkle"/>
</dbReference>
<dbReference type="InterPro" id="IPR006171">
    <property type="entry name" value="TOPRIM_dom"/>
</dbReference>
<feature type="domain" description="DUF7146" evidence="2">
    <location>
        <begin position="94"/>
        <end position="192"/>
    </location>
</feature>
<dbReference type="Proteomes" id="UP001209535">
    <property type="component" value="Unassembled WGS sequence"/>
</dbReference>